<sequence length="137" mass="15776">MGYRDDFYKVYNIYGYTGDLRARPSVYFLTDTHFGRITQHHADAANIGRMSVCETDMVGHHYFIENQSDRTGREVAVEEFRHPTNGATIHIHTSRNPITVVRDWDKDQLTPRVLALLAASITNFQDLKVCERPGYRG</sequence>
<keyword evidence="2" id="KW-1185">Reference proteome</keyword>
<dbReference type="Proteomes" id="UP000609121">
    <property type="component" value="Unassembled WGS sequence"/>
</dbReference>
<dbReference type="RefSeq" id="WP_193179161.1">
    <property type="nucleotide sequence ID" value="NZ_JACVXA010000004.1"/>
</dbReference>
<dbReference type="EMBL" id="JACVXA010000004">
    <property type="protein sequence ID" value="MBE3636978.1"/>
    <property type="molecule type" value="Genomic_DNA"/>
</dbReference>
<gene>
    <name evidence="1" type="ORF">ICN82_02015</name>
</gene>
<organism evidence="1 2">
    <name type="scientific">Mangrovicoccus algicola</name>
    <dbReference type="NCBI Taxonomy" id="2771008"/>
    <lineage>
        <taxon>Bacteria</taxon>
        <taxon>Pseudomonadati</taxon>
        <taxon>Pseudomonadota</taxon>
        <taxon>Alphaproteobacteria</taxon>
        <taxon>Rhodobacterales</taxon>
        <taxon>Paracoccaceae</taxon>
        <taxon>Mangrovicoccus</taxon>
    </lineage>
</organism>
<name>A0A8J6YPG7_9RHOB</name>
<protein>
    <submittedName>
        <fullName evidence="1">Uncharacterized protein</fullName>
    </submittedName>
</protein>
<comment type="caution">
    <text evidence="1">The sequence shown here is derived from an EMBL/GenBank/DDBJ whole genome shotgun (WGS) entry which is preliminary data.</text>
</comment>
<accession>A0A8J6YPG7</accession>
<evidence type="ECO:0000313" key="2">
    <source>
        <dbReference type="Proteomes" id="UP000609121"/>
    </source>
</evidence>
<evidence type="ECO:0000313" key="1">
    <source>
        <dbReference type="EMBL" id="MBE3636978.1"/>
    </source>
</evidence>
<dbReference type="AlphaFoldDB" id="A0A8J6YPG7"/>
<reference evidence="1" key="1">
    <citation type="submission" date="2020-09" db="EMBL/GenBank/DDBJ databases">
        <title>A novel bacterium of genus Mangrovicoccus, isolated from South China Sea.</title>
        <authorList>
            <person name="Huang H."/>
            <person name="Mo K."/>
            <person name="Hu Y."/>
        </authorList>
    </citation>
    <scope>NUCLEOTIDE SEQUENCE</scope>
    <source>
        <strain evidence="1">HB182678</strain>
    </source>
</reference>
<proteinExistence type="predicted"/>